<evidence type="ECO:0000256" key="1">
    <source>
        <dbReference type="ARBA" id="ARBA00004613"/>
    </source>
</evidence>
<dbReference type="Pfam" id="PF04916">
    <property type="entry name" value="Phospholip_B"/>
    <property type="match status" value="1"/>
</dbReference>
<keyword evidence="3" id="KW-0964">Secreted</keyword>
<dbReference type="GO" id="GO:0005576">
    <property type="term" value="C:extracellular region"/>
    <property type="evidence" value="ECO:0007669"/>
    <property type="project" value="UniProtKB-SubCell"/>
</dbReference>
<name>A0A2P6NTB0_9EUKA</name>
<evidence type="ECO:0000256" key="2">
    <source>
        <dbReference type="ARBA" id="ARBA00007835"/>
    </source>
</evidence>
<comment type="subcellular location">
    <subcellularLocation>
        <location evidence="1">Secreted</location>
    </subcellularLocation>
</comment>
<dbReference type="GO" id="GO:0009395">
    <property type="term" value="P:phospholipid catabolic process"/>
    <property type="evidence" value="ECO:0007669"/>
    <property type="project" value="TreeGrafter"/>
</dbReference>
<dbReference type="Gene3D" id="3.60.60.30">
    <property type="match status" value="1"/>
</dbReference>
<keyword evidence="7 9" id="KW-0443">Lipid metabolism</keyword>
<comment type="function">
    <text evidence="9">Putative phospholipase.</text>
</comment>
<dbReference type="GO" id="GO:0004620">
    <property type="term" value="F:phospholipase activity"/>
    <property type="evidence" value="ECO:0007669"/>
    <property type="project" value="InterPro"/>
</dbReference>
<reference evidence="10 11" key="1">
    <citation type="journal article" date="2018" name="Genome Biol. Evol.">
        <title>Multiple Roots of Fruiting Body Formation in Amoebozoa.</title>
        <authorList>
            <person name="Hillmann F."/>
            <person name="Forbes G."/>
            <person name="Novohradska S."/>
            <person name="Ferling I."/>
            <person name="Riege K."/>
            <person name="Groth M."/>
            <person name="Westermann M."/>
            <person name="Marz M."/>
            <person name="Spaller T."/>
            <person name="Winckler T."/>
            <person name="Schaap P."/>
            <person name="Glockner G."/>
        </authorList>
    </citation>
    <scope>NUCLEOTIDE SEQUENCE [LARGE SCALE GENOMIC DNA]</scope>
    <source>
        <strain evidence="10 11">Jena</strain>
    </source>
</reference>
<evidence type="ECO:0000313" key="10">
    <source>
        <dbReference type="EMBL" id="PRP87203.1"/>
    </source>
</evidence>
<dbReference type="PANTHER" id="PTHR12370:SF3">
    <property type="entry name" value="PHOSPHOLIPASE B-LIKE 2-RELATED"/>
    <property type="match status" value="1"/>
</dbReference>
<organism evidence="10 11">
    <name type="scientific">Planoprotostelium fungivorum</name>
    <dbReference type="NCBI Taxonomy" id="1890364"/>
    <lineage>
        <taxon>Eukaryota</taxon>
        <taxon>Amoebozoa</taxon>
        <taxon>Evosea</taxon>
        <taxon>Variosea</taxon>
        <taxon>Cavosteliida</taxon>
        <taxon>Cavosteliaceae</taxon>
        <taxon>Planoprotostelium</taxon>
    </lineage>
</organism>
<evidence type="ECO:0000256" key="7">
    <source>
        <dbReference type="ARBA" id="ARBA00023098"/>
    </source>
</evidence>
<evidence type="ECO:0000313" key="11">
    <source>
        <dbReference type="Proteomes" id="UP000241769"/>
    </source>
</evidence>
<dbReference type="Proteomes" id="UP000241769">
    <property type="component" value="Unassembled WGS sequence"/>
</dbReference>
<keyword evidence="11" id="KW-1185">Reference proteome</keyword>
<gene>
    <name evidence="10" type="ORF">PROFUN_01465</name>
</gene>
<dbReference type="EC" id="3.1.1.-" evidence="9"/>
<keyword evidence="8" id="KW-0325">Glycoprotein</keyword>
<dbReference type="STRING" id="1890364.A0A2P6NTB0"/>
<proteinExistence type="inferred from homology"/>
<evidence type="ECO:0000256" key="3">
    <source>
        <dbReference type="ARBA" id="ARBA00022525"/>
    </source>
</evidence>
<dbReference type="OrthoDB" id="419508at2759"/>
<dbReference type="InterPro" id="IPR007000">
    <property type="entry name" value="PLipase_B-like"/>
</dbReference>
<evidence type="ECO:0000256" key="5">
    <source>
        <dbReference type="ARBA" id="ARBA00022801"/>
    </source>
</evidence>
<dbReference type="EMBL" id="MDYQ01000022">
    <property type="protein sequence ID" value="PRP87203.1"/>
    <property type="molecule type" value="Genomic_DNA"/>
</dbReference>
<keyword evidence="5 9" id="KW-0378">Hydrolase</keyword>
<accession>A0A2P6NTB0</accession>
<keyword evidence="4" id="KW-0732">Signal</keyword>
<keyword evidence="6 9" id="KW-0442">Lipid degradation</keyword>
<dbReference type="PANTHER" id="PTHR12370">
    <property type="entry name" value="PHOSPHOLIPASE B-RELATED"/>
    <property type="match status" value="1"/>
</dbReference>
<evidence type="ECO:0000256" key="4">
    <source>
        <dbReference type="ARBA" id="ARBA00022729"/>
    </source>
</evidence>
<sequence length="785" mass="90658">MGRKRDEMMHRLTIFISLAIFVGFSSSVRVGGVFNRDGIIEPIEERFDGPCHVSYLDTLDQIGWDQLNITTNSQYPDAVQMYCAGLMEGLTTSKRIGQWFQSWRYNEFDGKPLSRTMTKYLQAQMIFSRSDNVKHPEIRRQVRLLMDQFDGLYTAARIFDEDLPAITQIELYALISDGDLETLVPLYQNDSSRAMRHREKMMQQKRSNDDVTIPKMLDCSGFIKMTEDDLLVGHTTWTRYYSMFRIMKRYDFNLKDVSAVRMTFSSRPAFLCSKDDFYAMDSGLVAWETTNEIMDETLFKFIDPSTLMTWQRAMISNRLAKDGEEWTDLFSMHNSGTYNNQWAVTDYNKFVDGQAQPGTLWIIEQIPHSTFAKDVTEVLKEKSYWPSFNVPYLKETYVTSGYGNCTKDGNCTQYTEDVRYQLFERLQIDVHNISGIKHVMQYNDYTHDNISMGHSSRAVSSRYDLETEEKNVSAFGGIDSKVVSVQLMKEFSVEAISGPSHQSLKPFRWSIYNEAHPLLKKEWTVGLPEEWDFDWRLCLECLSSESSRSIGVEHRTRLERPAFSPNEKSRSMRAVSLFVILFIGCVLGQCNCKPTVAPSPSFAAQVFSILPNAEYAYTYSGMLYHDGKGRMASKFDLESEISDRLHKDSWRLLQPNGTSLSYENEISQNGTQDCQYTLSKNKFSYDLFSWILTERVYYVPAGGEDYYGYPCDLWKRPVKGSPTRSDDKGKYIEVVCVSQQDPTVPVYHQWKNDITNEITYFLTFKPTTSFGNIFEPPQQCPLSSD</sequence>
<protein>
    <recommendedName>
        <fullName evidence="9">Phospholipase B-like</fullName>
        <ecNumber evidence="9">3.1.1.-</ecNumber>
    </recommendedName>
</protein>
<evidence type="ECO:0000256" key="6">
    <source>
        <dbReference type="ARBA" id="ARBA00022963"/>
    </source>
</evidence>
<evidence type="ECO:0000256" key="9">
    <source>
        <dbReference type="RuleBase" id="RU364138"/>
    </source>
</evidence>
<dbReference type="InParanoid" id="A0A2P6NTB0"/>
<comment type="similarity">
    <text evidence="2 9">Belongs to the phospholipase B-like family.</text>
</comment>
<comment type="caution">
    <text evidence="10">The sequence shown here is derived from an EMBL/GenBank/DDBJ whole genome shotgun (WGS) entry which is preliminary data.</text>
</comment>
<evidence type="ECO:0000256" key="8">
    <source>
        <dbReference type="ARBA" id="ARBA00023180"/>
    </source>
</evidence>
<dbReference type="AlphaFoldDB" id="A0A2P6NTB0"/>